<sequence>MTNPKVGLTQDEIAAISDAMLSELVNLRQATDNKHKVITEIAHVHFQSEGATAVLNRFETETMPKMTDLINTGNQALEGLGKYTQQQIAQAEAAKQAVYRPV</sequence>
<proteinExistence type="predicted"/>
<gene>
    <name evidence="1" type="ORF">BKG61_17475</name>
</gene>
<comment type="caution">
    <text evidence="1">The sequence shown here is derived from an EMBL/GenBank/DDBJ whole genome shotgun (WGS) entry which is preliminary data.</text>
</comment>
<protein>
    <submittedName>
        <fullName evidence="1">Uncharacterized protein</fullName>
    </submittedName>
</protein>
<organism evidence="1 2">
    <name type="scientific">Mycobacterium syngnathidarum</name>
    <dbReference type="NCBI Taxonomy" id="1908205"/>
    <lineage>
        <taxon>Bacteria</taxon>
        <taxon>Bacillati</taxon>
        <taxon>Actinomycetota</taxon>
        <taxon>Actinomycetes</taxon>
        <taxon>Mycobacteriales</taxon>
        <taxon>Mycobacteriaceae</taxon>
        <taxon>Mycobacterium</taxon>
    </lineage>
</organism>
<keyword evidence="2" id="KW-1185">Reference proteome</keyword>
<accession>A0A1Q9W8C8</accession>
<dbReference type="RefSeq" id="WP_019344664.1">
    <property type="nucleotide sequence ID" value="NZ_MLCL01000073.1"/>
</dbReference>
<reference evidence="1 2" key="1">
    <citation type="submission" date="2016-10" db="EMBL/GenBank/DDBJ databases">
        <title>Evaluation of Human, Animal and Environmental Mycobacterium chelonae Isolates by Core Genome Phylogenomic Analysis, Targeted Gene Comparison, and Anti-microbial Susceptibility Patterns: A Tale of Mistaken Identities.</title>
        <authorList>
            <person name="Fogelson S.B."/>
            <person name="Camus A.C."/>
            <person name="Lorenz W."/>
            <person name="Vasireddy R."/>
            <person name="Vasireddy S."/>
            <person name="Smith T."/>
            <person name="Brown-Elliott B.A."/>
            <person name="Wallace R.J.Jr."/>
            <person name="Hasan N.A."/>
            <person name="Reischl U."/>
            <person name="Sanchez S."/>
        </authorList>
    </citation>
    <scope>NUCLEOTIDE SEQUENCE [LARGE SCALE GENOMIC DNA]</scope>
    <source>
        <strain evidence="1 2">24999</strain>
    </source>
</reference>
<evidence type="ECO:0000313" key="1">
    <source>
        <dbReference type="EMBL" id="OHT97085.1"/>
    </source>
</evidence>
<dbReference type="STRING" id="1908205.BKG60_18390"/>
<name>A0A1S1K0B2_9MYCO</name>
<dbReference type="OrthoDB" id="9883227at2"/>
<accession>A0A1S1K0B2</accession>
<dbReference type="EMBL" id="MLHV01000016">
    <property type="protein sequence ID" value="OHT97085.1"/>
    <property type="molecule type" value="Genomic_DNA"/>
</dbReference>
<dbReference type="Proteomes" id="UP000179636">
    <property type="component" value="Unassembled WGS sequence"/>
</dbReference>
<evidence type="ECO:0000313" key="2">
    <source>
        <dbReference type="Proteomes" id="UP000179636"/>
    </source>
</evidence>
<dbReference type="AlphaFoldDB" id="A0A1S1K0B2"/>